<reference evidence="2" key="1">
    <citation type="journal article" date="2020" name="Stud. Mycol.">
        <title>101 Dothideomycetes genomes: a test case for predicting lifestyles and emergence of pathogens.</title>
        <authorList>
            <person name="Haridas S."/>
            <person name="Albert R."/>
            <person name="Binder M."/>
            <person name="Bloem J."/>
            <person name="Labutti K."/>
            <person name="Salamov A."/>
            <person name="Andreopoulos B."/>
            <person name="Baker S."/>
            <person name="Barry K."/>
            <person name="Bills G."/>
            <person name="Bluhm B."/>
            <person name="Cannon C."/>
            <person name="Castanera R."/>
            <person name="Culley D."/>
            <person name="Daum C."/>
            <person name="Ezra D."/>
            <person name="Gonzalez J."/>
            <person name="Henrissat B."/>
            <person name="Kuo A."/>
            <person name="Liang C."/>
            <person name="Lipzen A."/>
            <person name="Lutzoni F."/>
            <person name="Magnuson J."/>
            <person name="Mondo S."/>
            <person name="Nolan M."/>
            <person name="Ohm R."/>
            <person name="Pangilinan J."/>
            <person name="Park H.-J."/>
            <person name="Ramirez L."/>
            <person name="Alfaro M."/>
            <person name="Sun H."/>
            <person name="Tritt A."/>
            <person name="Yoshinaga Y."/>
            <person name="Zwiers L.-H."/>
            <person name="Turgeon B."/>
            <person name="Goodwin S."/>
            <person name="Spatafora J."/>
            <person name="Crous P."/>
            <person name="Grigoriev I."/>
        </authorList>
    </citation>
    <scope>NUCLEOTIDE SEQUENCE</scope>
    <source>
        <strain evidence="2">CBS 627.86</strain>
    </source>
</reference>
<dbReference type="GO" id="GO:0031145">
    <property type="term" value="P:anaphase-promoting complex-dependent catabolic process"/>
    <property type="evidence" value="ECO:0007669"/>
    <property type="project" value="InterPro"/>
</dbReference>
<dbReference type="GO" id="GO:0097602">
    <property type="term" value="F:cullin family protein binding"/>
    <property type="evidence" value="ECO:0007669"/>
    <property type="project" value="InterPro"/>
</dbReference>
<proteinExistence type="predicted"/>
<dbReference type="InterPro" id="IPR024991">
    <property type="entry name" value="RING-H2_APC11"/>
</dbReference>
<organism evidence="2 3">
    <name type="scientific">Lophiotrema nucula</name>
    <dbReference type="NCBI Taxonomy" id="690887"/>
    <lineage>
        <taxon>Eukaryota</taxon>
        <taxon>Fungi</taxon>
        <taxon>Dikarya</taxon>
        <taxon>Ascomycota</taxon>
        <taxon>Pezizomycotina</taxon>
        <taxon>Dothideomycetes</taxon>
        <taxon>Pleosporomycetidae</taxon>
        <taxon>Pleosporales</taxon>
        <taxon>Lophiotremataceae</taxon>
        <taxon>Lophiotrema</taxon>
    </lineage>
</organism>
<dbReference type="GO" id="GO:0008270">
    <property type="term" value="F:zinc ion binding"/>
    <property type="evidence" value="ECO:0007669"/>
    <property type="project" value="InterPro"/>
</dbReference>
<dbReference type="GO" id="GO:0061630">
    <property type="term" value="F:ubiquitin protein ligase activity"/>
    <property type="evidence" value="ECO:0007669"/>
    <property type="project" value="InterPro"/>
</dbReference>
<evidence type="ECO:0000313" key="2">
    <source>
        <dbReference type="EMBL" id="KAF2107163.1"/>
    </source>
</evidence>
<evidence type="ECO:0000259" key="1">
    <source>
        <dbReference type="Pfam" id="PF12861"/>
    </source>
</evidence>
<sequence length="345" mass="39225">MRKSKGNDHPNRPHRRAQHSWCILQSLPSDAKSFTVVFGTSLNQCSASLAQARQLLATNGNQSNGEHAAIRNPPDAHMFHRHCLLEWIQQREKDTCPICRHQLFDSRPWWAGEGALDHMFAYLDTQAYAEEVFRQLRMGGEVSLTPGLLQTALDAVVIPNAMERYRNSGIIFHPHLRHSALHCFITHRFRNAIQMLTTYWMQTLRNQRPLYQQAVAEHSDIPEVLQLLRRPDVSQSNFTFGLAAMLGVQEPYSHVSIRIRSGLNGRERVMEYAYSEPVDVVLGKVGEDHVRLHISVGRDKLHVDELKMGTLDDIDLDVRARSVVVKTSSPGFATLTFRYGVSASR</sequence>
<dbReference type="InterPro" id="IPR013083">
    <property type="entry name" value="Znf_RING/FYVE/PHD"/>
</dbReference>
<feature type="domain" description="Anaphase-promoting complex subunit 11 RING-H2 finger" evidence="1">
    <location>
        <begin position="76"/>
        <end position="102"/>
    </location>
</feature>
<dbReference type="Gene3D" id="3.30.40.10">
    <property type="entry name" value="Zinc/RING finger domain, C3HC4 (zinc finger)"/>
    <property type="match status" value="1"/>
</dbReference>
<protein>
    <recommendedName>
        <fullName evidence="1">Anaphase-promoting complex subunit 11 RING-H2 finger domain-containing protein</fullName>
    </recommendedName>
</protein>
<dbReference type="AlphaFoldDB" id="A0A6A5YJK3"/>
<evidence type="ECO:0000313" key="3">
    <source>
        <dbReference type="Proteomes" id="UP000799770"/>
    </source>
</evidence>
<dbReference type="Pfam" id="PF12861">
    <property type="entry name" value="zf-ANAPC11"/>
    <property type="match status" value="1"/>
</dbReference>
<keyword evidence="3" id="KW-1185">Reference proteome</keyword>
<dbReference type="OrthoDB" id="1681166at2759"/>
<gene>
    <name evidence="2" type="ORF">BDV96DRAFT_306495</name>
</gene>
<dbReference type="SUPFAM" id="SSF57850">
    <property type="entry name" value="RING/U-box"/>
    <property type="match status" value="1"/>
</dbReference>
<name>A0A6A5YJK3_9PLEO</name>
<dbReference type="EMBL" id="ML977356">
    <property type="protein sequence ID" value="KAF2107163.1"/>
    <property type="molecule type" value="Genomic_DNA"/>
</dbReference>
<dbReference type="Proteomes" id="UP000799770">
    <property type="component" value="Unassembled WGS sequence"/>
</dbReference>
<dbReference type="GO" id="GO:0005680">
    <property type="term" value="C:anaphase-promoting complex"/>
    <property type="evidence" value="ECO:0007669"/>
    <property type="project" value="InterPro"/>
</dbReference>
<accession>A0A6A5YJK3</accession>